<proteinExistence type="predicted"/>
<dbReference type="AlphaFoldDB" id="A0A818C7K2"/>
<dbReference type="EMBL" id="CAJOBS010004167">
    <property type="protein sequence ID" value="CAF4875581.1"/>
    <property type="molecule type" value="Genomic_DNA"/>
</dbReference>
<dbReference type="Proteomes" id="UP000663838">
    <property type="component" value="Unassembled WGS sequence"/>
</dbReference>
<comment type="caution">
    <text evidence="1">The sequence shown here is derived from an EMBL/GenBank/DDBJ whole genome shotgun (WGS) entry which is preliminary data.</text>
</comment>
<protein>
    <submittedName>
        <fullName evidence="1">Uncharacterized protein</fullName>
    </submittedName>
</protein>
<sequence length="397" mass="47591">MAQPMQHSQLIWNEIDLSQRFSQLSSSLQHPKKKQKKNKVSKQRKIIPYTELNLQQLIGVNINQVPPYLCSSNESFKETIHDIRPKISQNHLEELRHVAMLMYKMLLIEKLQTLWITYRKSGMGEFQQTRSTNEVSLKIWPFEICSRIKYIENANISSDEKCQLFVDHCRKKLNDQNEIYRNQLRYRTSHIMDYTSAMELTIEKFVKQRFRYQSIEYDCQISLVQYHYTDAVLKRQYLLENPNEIQIQIFKRLCKLKYEEAVTKYHFNSLKQCIPEHFTLNSTRNQLIGKSSVIDSIQDANMRKKLSKHYIQNVEQAKADIMILARDTAERQMRQYQKQYDMEMNQMWQHEKILPTDQRLTSKMIHLMGKRLVNIDARTEYIYKCKAQLFQVKTNIP</sequence>
<dbReference type="Proteomes" id="UP000663865">
    <property type="component" value="Unassembled WGS sequence"/>
</dbReference>
<name>A0A818C7K2_9BILA</name>
<evidence type="ECO:0000313" key="3">
    <source>
        <dbReference type="Proteomes" id="UP000663865"/>
    </source>
</evidence>
<gene>
    <name evidence="1" type="ORF">KIK155_LOCUS10343</name>
    <name evidence="2" type="ORF">TOA249_LOCUS28842</name>
</gene>
<accession>A0A818C7K2</accession>
<evidence type="ECO:0000313" key="2">
    <source>
        <dbReference type="EMBL" id="CAF4875581.1"/>
    </source>
</evidence>
<evidence type="ECO:0000313" key="1">
    <source>
        <dbReference type="EMBL" id="CAF3425424.1"/>
    </source>
</evidence>
<dbReference type="EMBL" id="CAJNYV010001496">
    <property type="protein sequence ID" value="CAF3425424.1"/>
    <property type="molecule type" value="Genomic_DNA"/>
</dbReference>
<reference evidence="1" key="1">
    <citation type="submission" date="2021-02" db="EMBL/GenBank/DDBJ databases">
        <authorList>
            <person name="Nowell W R."/>
        </authorList>
    </citation>
    <scope>NUCLEOTIDE SEQUENCE</scope>
</reference>
<organism evidence="1 3">
    <name type="scientific">Rotaria socialis</name>
    <dbReference type="NCBI Taxonomy" id="392032"/>
    <lineage>
        <taxon>Eukaryota</taxon>
        <taxon>Metazoa</taxon>
        <taxon>Spiralia</taxon>
        <taxon>Gnathifera</taxon>
        <taxon>Rotifera</taxon>
        <taxon>Eurotatoria</taxon>
        <taxon>Bdelloidea</taxon>
        <taxon>Philodinida</taxon>
        <taxon>Philodinidae</taxon>
        <taxon>Rotaria</taxon>
    </lineage>
</organism>